<reference evidence="1 2" key="1">
    <citation type="submission" date="2017-08" db="EMBL/GenBank/DDBJ databases">
        <title>Streptococcus salivarius strain HS0302 Genome.</title>
        <authorList>
            <person name="Smith J."/>
            <person name="Deng P."/>
            <person name="Geng M."/>
        </authorList>
    </citation>
    <scope>NUCLEOTIDE SEQUENCE [LARGE SCALE GENOMIC DNA]</scope>
    <source>
        <strain evidence="1 2">HS0302</strain>
    </source>
</reference>
<evidence type="ECO:0000313" key="2">
    <source>
        <dbReference type="Proteomes" id="UP000248776"/>
    </source>
</evidence>
<sequence length="71" mass="8131">MKIFTNTTRTDLKGGDFLKVNKRFALTIISIFCRATVDIKVEEVRIMSEVKVELPMIKEVDLPAALMLEKM</sequence>
<proteinExistence type="predicted"/>
<evidence type="ECO:0000313" key="1">
    <source>
        <dbReference type="EMBL" id="PZD55334.1"/>
    </source>
</evidence>
<dbReference type="Proteomes" id="UP000248776">
    <property type="component" value="Unassembled WGS sequence"/>
</dbReference>
<accession>A0AA45CQT7</accession>
<name>A0AA45CQT7_STRSL</name>
<comment type="caution">
    <text evidence="1">The sequence shown here is derived from an EMBL/GenBank/DDBJ whole genome shotgun (WGS) entry which is preliminary data.</text>
</comment>
<dbReference type="EMBL" id="NSIW01000023">
    <property type="protein sequence ID" value="PZD55334.1"/>
    <property type="molecule type" value="Genomic_DNA"/>
</dbReference>
<protein>
    <submittedName>
        <fullName evidence="1">Uncharacterized protein</fullName>
    </submittedName>
</protein>
<dbReference type="AlphaFoldDB" id="A0AA45CQT7"/>
<gene>
    <name evidence="1" type="ORF">CKU37_11300</name>
</gene>
<organism evidence="1 2">
    <name type="scientific">Streptococcus salivarius</name>
    <dbReference type="NCBI Taxonomy" id="1304"/>
    <lineage>
        <taxon>Bacteria</taxon>
        <taxon>Bacillati</taxon>
        <taxon>Bacillota</taxon>
        <taxon>Bacilli</taxon>
        <taxon>Lactobacillales</taxon>
        <taxon>Streptococcaceae</taxon>
        <taxon>Streptococcus</taxon>
    </lineage>
</organism>